<name>A0A0B7B971_9EUPU</name>
<dbReference type="EMBL" id="HACG01042561">
    <property type="protein sequence ID" value="CEK89426.1"/>
    <property type="molecule type" value="Transcribed_RNA"/>
</dbReference>
<evidence type="ECO:0000313" key="2">
    <source>
        <dbReference type="EMBL" id="CEK89426.1"/>
    </source>
</evidence>
<accession>A0A0B7B971</accession>
<dbReference type="EMBL" id="HACG01042562">
    <property type="protein sequence ID" value="CEK89427.1"/>
    <property type="molecule type" value="Transcribed_RNA"/>
</dbReference>
<dbReference type="AlphaFoldDB" id="A0A0B7B971"/>
<evidence type="ECO:0000313" key="3">
    <source>
        <dbReference type="EMBL" id="CEK89427.1"/>
    </source>
</evidence>
<reference evidence="3" key="1">
    <citation type="submission" date="2014-12" db="EMBL/GenBank/DDBJ databases">
        <title>Insight into the proteome of Arion vulgaris.</title>
        <authorList>
            <person name="Aradska J."/>
            <person name="Bulat T."/>
            <person name="Smidak R."/>
            <person name="Sarate P."/>
            <person name="Gangsoo J."/>
            <person name="Sialana F."/>
            <person name="Bilban M."/>
            <person name="Lubec G."/>
        </authorList>
    </citation>
    <scope>NUCLEOTIDE SEQUENCE</scope>
    <source>
        <tissue evidence="3">Skin</tissue>
    </source>
</reference>
<feature type="non-terminal residue" evidence="3">
    <location>
        <position position="1"/>
    </location>
</feature>
<proteinExistence type="predicted"/>
<evidence type="ECO:0000313" key="1">
    <source>
        <dbReference type="EMBL" id="CEK89424.1"/>
    </source>
</evidence>
<gene>
    <name evidence="3" type="primary">ORF170939</name>
    <name evidence="1" type="synonym">ORF170930</name>
    <name evidence="2" type="synonym">ORF170937</name>
</gene>
<dbReference type="EMBL" id="HACG01042559">
    <property type="protein sequence ID" value="CEK89424.1"/>
    <property type="molecule type" value="Transcribed_RNA"/>
</dbReference>
<organism evidence="3">
    <name type="scientific">Arion vulgaris</name>
    <dbReference type="NCBI Taxonomy" id="1028688"/>
    <lineage>
        <taxon>Eukaryota</taxon>
        <taxon>Metazoa</taxon>
        <taxon>Spiralia</taxon>
        <taxon>Lophotrochozoa</taxon>
        <taxon>Mollusca</taxon>
        <taxon>Gastropoda</taxon>
        <taxon>Heterobranchia</taxon>
        <taxon>Euthyneura</taxon>
        <taxon>Panpulmonata</taxon>
        <taxon>Eupulmonata</taxon>
        <taxon>Stylommatophora</taxon>
        <taxon>Helicina</taxon>
        <taxon>Arionoidea</taxon>
        <taxon>Arionidae</taxon>
        <taxon>Arion</taxon>
    </lineage>
</organism>
<sequence>KTLVVDMYLPRGQEVVNLALSISSYSYRMVTTISTFSVPYVSATLIALLISINNEVLGVCIINMELVKI</sequence>
<protein>
    <submittedName>
        <fullName evidence="3">Uncharacterized protein</fullName>
    </submittedName>
</protein>